<evidence type="ECO:0000313" key="1">
    <source>
        <dbReference type="EMBL" id="KAF2250773.1"/>
    </source>
</evidence>
<dbReference type="AlphaFoldDB" id="A0A6A6IMR8"/>
<gene>
    <name evidence="1" type="ORF">BU26DRAFT_591754</name>
</gene>
<sequence>LKCVDRPFTYEFTPSQVLLKLYIHPASIPLHIRDIVYTISTSLHPPFFPISTHQYLAIIIHKHKHNLPPTTTSHQAQCLPTPIIRTQSPGAMLQASGAELLGAAALTMMTALGFRRGWMALPGLEKDRGGVWIRHWRRGVRRASGEAQGRRIGDVDGRGREVALEAMR</sequence>
<dbReference type="RefSeq" id="XP_033685777.1">
    <property type="nucleotide sequence ID" value="XM_033834813.1"/>
</dbReference>
<organism evidence="1 2">
    <name type="scientific">Trematosphaeria pertusa</name>
    <dbReference type="NCBI Taxonomy" id="390896"/>
    <lineage>
        <taxon>Eukaryota</taxon>
        <taxon>Fungi</taxon>
        <taxon>Dikarya</taxon>
        <taxon>Ascomycota</taxon>
        <taxon>Pezizomycotina</taxon>
        <taxon>Dothideomycetes</taxon>
        <taxon>Pleosporomycetidae</taxon>
        <taxon>Pleosporales</taxon>
        <taxon>Massarineae</taxon>
        <taxon>Trematosphaeriaceae</taxon>
        <taxon>Trematosphaeria</taxon>
    </lineage>
</organism>
<accession>A0A6A6IMR8</accession>
<protein>
    <submittedName>
        <fullName evidence="1">Uncharacterized protein</fullName>
    </submittedName>
</protein>
<proteinExistence type="predicted"/>
<reference evidence="1" key="1">
    <citation type="journal article" date="2020" name="Stud. Mycol.">
        <title>101 Dothideomycetes genomes: a test case for predicting lifestyles and emergence of pathogens.</title>
        <authorList>
            <person name="Haridas S."/>
            <person name="Albert R."/>
            <person name="Binder M."/>
            <person name="Bloem J."/>
            <person name="Labutti K."/>
            <person name="Salamov A."/>
            <person name="Andreopoulos B."/>
            <person name="Baker S."/>
            <person name="Barry K."/>
            <person name="Bills G."/>
            <person name="Bluhm B."/>
            <person name="Cannon C."/>
            <person name="Castanera R."/>
            <person name="Culley D."/>
            <person name="Daum C."/>
            <person name="Ezra D."/>
            <person name="Gonzalez J."/>
            <person name="Henrissat B."/>
            <person name="Kuo A."/>
            <person name="Liang C."/>
            <person name="Lipzen A."/>
            <person name="Lutzoni F."/>
            <person name="Magnuson J."/>
            <person name="Mondo S."/>
            <person name="Nolan M."/>
            <person name="Ohm R."/>
            <person name="Pangilinan J."/>
            <person name="Park H.-J."/>
            <person name="Ramirez L."/>
            <person name="Alfaro M."/>
            <person name="Sun H."/>
            <person name="Tritt A."/>
            <person name="Yoshinaga Y."/>
            <person name="Zwiers L.-H."/>
            <person name="Turgeon B."/>
            <person name="Goodwin S."/>
            <person name="Spatafora J."/>
            <person name="Crous P."/>
            <person name="Grigoriev I."/>
        </authorList>
    </citation>
    <scope>NUCLEOTIDE SEQUENCE</scope>
    <source>
        <strain evidence="1">CBS 122368</strain>
    </source>
</reference>
<feature type="non-terminal residue" evidence="1">
    <location>
        <position position="1"/>
    </location>
</feature>
<keyword evidence="2" id="KW-1185">Reference proteome</keyword>
<name>A0A6A6IMR8_9PLEO</name>
<dbReference type="Proteomes" id="UP000800094">
    <property type="component" value="Unassembled WGS sequence"/>
</dbReference>
<dbReference type="GeneID" id="54588143"/>
<evidence type="ECO:0000313" key="2">
    <source>
        <dbReference type="Proteomes" id="UP000800094"/>
    </source>
</evidence>
<dbReference type="EMBL" id="ML987193">
    <property type="protein sequence ID" value="KAF2250773.1"/>
    <property type="molecule type" value="Genomic_DNA"/>
</dbReference>